<evidence type="ECO:0000313" key="1">
    <source>
        <dbReference type="Proteomes" id="UP000887579"/>
    </source>
</evidence>
<sequence length="169" mass="19351">MATMPSQFQQMPTFSMSPKISSQIPSNPPSLSPSDQSNLDALAALSKLLSAHQNLKSQLSPSSPSESQHQMSSINSNNNIQSSPYHYQQQLQKQPLEYRIAVTRESAKPLQEWMNQNIHHPYPTSSDIQTLSKQTGFSLRQIRNWFTNNRRKFELQAINQQQTLPWQKK</sequence>
<dbReference type="WBParaSite" id="ES5_v2.g30242.t1">
    <property type="protein sequence ID" value="ES5_v2.g30242.t1"/>
    <property type="gene ID" value="ES5_v2.g30242"/>
</dbReference>
<reference evidence="2" key="1">
    <citation type="submission" date="2022-11" db="UniProtKB">
        <authorList>
            <consortium name="WormBaseParasite"/>
        </authorList>
    </citation>
    <scope>IDENTIFICATION</scope>
</reference>
<proteinExistence type="predicted"/>
<dbReference type="Proteomes" id="UP000887579">
    <property type="component" value="Unplaced"/>
</dbReference>
<accession>A0AC34GL21</accession>
<protein>
    <submittedName>
        <fullName evidence="2">Homeobox domain-containing protein</fullName>
    </submittedName>
</protein>
<evidence type="ECO:0000313" key="2">
    <source>
        <dbReference type="WBParaSite" id="ES5_v2.g30242.t1"/>
    </source>
</evidence>
<name>A0AC34GL21_9BILA</name>
<organism evidence="1 2">
    <name type="scientific">Panagrolaimus sp. ES5</name>
    <dbReference type="NCBI Taxonomy" id="591445"/>
    <lineage>
        <taxon>Eukaryota</taxon>
        <taxon>Metazoa</taxon>
        <taxon>Ecdysozoa</taxon>
        <taxon>Nematoda</taxon>
        <taxon>Chromadorea</taxon>
        <taxon>Rhabditida</taxon>
        <taxon>Tylenchina</taxon>
        <taxon>Panagrolaimomorpha</taxon>
        <taxon>Panagrolaimoidea</taxon>
        <taxon>Panagrolaimidae</taxon>
        <taxon>Panagrolaimus</taxon>
    </lineage>
</organism>